<dbReference type="Proteomes" id="UP001054837">
    <property type="component" value="Unassembled WGS sequence"/>
</dbReference>
<evidence type="ECO:0000313" key="1">
    <source>
        <dbReference type="EMBL" id="GIX77886.1"/>
    </source>
</evidence>
<dbReference type="AlphaFoldDB" id="A0AAV4N1A7"/>
<organism evidence="1 2">
    <name type="scientific">Caerostris darwini</name>
    <dbReference type="NCBI Taxonomy" id="1538125"/>
    <lineage>
        <taxon>Eukaryota</taxon>
        <taxon>Metazoa</taxon>
        <taxon>Ecdysozoa</taxon>
        <taxon>Arthropoda</taxon>
        <taxon>Chelicerata</taxon>
        <taxon>Arachnida</taxon>
        <taxon>Araneae</taxon>
        <taxon>Araneomorphae</taxon>
        <taxon>Entelegynae</taxon>
        <taxon>Araneoidea</taxon>
        <taxon>Araneidae</taxon>
        <taxon>Caerostris</taxon>
    </lineage>
</organism>
<name>A0AAV4N1A7_9ARAC</name>
<keyword evidence="2" id="KW-1185">Reference proteome</keyword>
<protein>
    <submittedName>
        <fullName evidence="1">Uncharacterized protein</fullName>
    </submittedName>
</protein>
<sequence>MQQMHPLDNWWEQGFPFLHRFPDAKNKTHSIFPSLSVFVPRLNSLDQTLLIMAGEIQLNSRDSFPFKSQVIVASGVLQTCKKSEANFDKRYFKEGINFVPQGELIRRPCNRCLPSTTGGNKVFPLLHRFPDAKNKTHSISLSLSED</sequence>
<comment type="caution">
    <text evidence="1">The sequence shown here is derived from an EMBL/GenBank/DDBJ whole genome shotgun (WGS) entry which is preliminary data.</text>
</comment>
<evidence type="ECO:0000313" key="2">
    <source>
        <dbReference type="Proteomes" id="UP001054837"/>
    </source>
</evidence>
<reference evidence="1 2" key="1">
    <citation type="submission" date="2021-06" db="EMBL/GenBank/DDBJ databases">
        <title>Caerostris darwini draft genome.</title>
        <authorList>
            <person name="Kono N."/>
            <person name="Arakawa K."/>
        </authorList>
    </citation>
    <scope>NUCLEOTIDE SEQUENCE [LARGE SCALE GENOMIC DNA]</scope>
</reference>
<accession>A0AAV4N1A7</accession>
<dbReference type="EMBL" id="BPLQ01001057">
    <property type="protein sequence ID" value="GIX77886.1"/>
    <property type="molecule type" value="Genomic_DNA"/>
</dbReference>
<gene>
    <name evidence="1" type="ORF">CDAR_221841</name>
</gene>
<proteinExistence type="predicted"/>